<dbReference type="AlphaFoldDB" id="A0A9E7TER2"/>
<sequence length="228" mass="25624">MSEWQTYKLREVGTLQRGRSRHRPRYAFHLFNGPYPFIQTGEVREARKYISTFENTYSEAGLAQSKLWPKGTLCITIAANIAELGILGFDACFPDSVLGFIPDTTKSDLDFVYYTLTHFQKQLKHIGEGSVQDNINLGTFEDIEFPFPPLPEQKAIASVLSSLDDKIDLLHRQNNILEAMAETLFRALLQITTNGKLKTVLAKGAAYESFPWSAFSGRNHSLGCALVL</sequence>
<dbReference type="GO" id="GO:0016787">
    <property type="term" value="F:hydrolase activity"/>
    <property type="evidence" value="ECO:0007669"/>
    <property type="project" value="UniProtKB-KW"/>
</dbReference>
<dbReference type="CDD" id="cd17282">
    <property type="entry name" value="RMtype1_S_Eco16444ORF1681_TRD1-CR1_like"/>
    <property type="match status" value="1"/>
</dbReference>
<reference evidence="5" key="1">
    <citation type="submission" date="2022-02" db="EMBL/GenBank/DDBJ databases">
        <title>Characterization of Tn125 harboring carbapenem-resistant Acinetobacter bereziniae clinical isolates.</title>
        <authorList>
            <person name="Wong N.-K."/>
            <person name="Pan Q."/>
        </authorList>
    </citation>
    <scope>NUCLEOTIDE SEQUENCE</scope>
    <source>
        <strain evidence="5">GD03393</strain>
        <plasmid evidence="5">unnamed</plasmid>
    </source>
</reference>
<keyword evidence="5" id="KW-0614">Plasmid</keyword>
<evidence type="ECO:0000256" key="3">
    <source>
        <dbReference type="ARBA" id="ARBA00023125"/>
    </source>
</evidence>
<evidence type="ECO:0000259" key="4">
    <source>
        <dbReference type="Pfam" id="PF01420"/>
    </source>
</evidence>
<keyword evidence="5" id="KW-0255">Endonuclease</keyword>
<dbReference type="InterPro" id="IPR000055">
    <property type="entry name" value="Restrct_endonuc_typeI_TRD"/>
</dbReference>
<dbReference type="GO" id="GO:0003677">
    <property type="term" value="F:DNA binding"/>
    <property type="evidence" value="ECO:0007669"/>
    <property type="project" value="UniProtKB-KW"/>
</dbReference>
<protein>
    <submittedName>
        <fullName evidence="5">Restriction endonuclease subunit S</fullName>
        <ecNumber evidence="5">3.1.21.-</ecNumber>
    </submittedName>
</protein>
<dbReference type="GO" id="GO:0004519">
    <property type="term" value="F:endonuclease activity"/>
    <property type="evidence" value="ECO:0007669"/>
    <property type="project" value="UniProtKB-KW"/>
</dbReference>
<keyword evidence="2" id="KW-0680">Restriction system</keyword>
<keyword evidence="5" id="KW-0540">Nuclease</keyword>
<evidence type="ECO:0000256" key="1">
    <source>
        <dbReference type="ARBA" id="ARBA00010923"/>
    </source>
</evidence>
<dbReference type="Gene3D" id="3.90.220.20">
    <property type="entry name" value="DNA methylase specificity domains"/>
    <property type="match status" value="1"/>
</dbReference>
<evidence type="ECO:0000313" key="5">
    <source>
        <dbReference type="EMBL" id="UUO00224.1"/>
    </source>
</evidence>
<dbReference type="PANTHER" id="PTHR30408:SF12">
    <property type="entry name" value="TYPE I RESTRICTION ENZYME MJAVIII SPECIFICITY SUBUNIT"/>
    <property type="match status" value="1"/>
</dbReference>
<dbReference type="Proteomes" id="UP000644140">
    <property type="component" value="Plasmid unnamed"/>
</dbReference>
<keyword evidence="3" id="KW-0238">DNA-binding</keyword>
<dbReference type="EMBL" id="CP092086">
    <property type="protein sequence ID" value="UUO00224.1"/>
    <property type="molecule type" value="Genomic_DNA"/>
</dbReference>
<dbReference type="REBASE" id="656674">
    <property type="entry name" value="S.Abe3393ORF22235P"/>
</dbReference>
<organism evidence="5 6">
    <name type="scientific">Acinetobacter bereziniae</name>
    <name type="common">Acinetobacter genomosp. 10</name>
    <dbReference type="NCBI Taxonomy" id="106648"/>
    <lineage>
        <taxon>Bacteria</taxon>
        <taxon>Pseudomonadati</taxon>
        <taxon>Pseudomonadota</taxon>
        <taxon>Gammaproteobacteria</taxon>
        <taxon>Moraxellales</taxon>
        <taxon>Moraxellaceae</taxon>
        <taxon>Acinetobacter</taxon>
    </lineage>
</organism>
<proteinExistence type="inferred from homology"/>
<dbReference type="GO" id="GO:0009307">
    <property type="term" value="P:DNA restriction-modification system"/>
    <property type="evidence" value="ECO:0007669"/>
    <property type="project" value="UniProtKB-KW"/>
</dbReference>
<dbReference type="PANTHER" id="PTHR30408">
    <property type="entry name" value="TYPE-1 RESTRICTION ENZYME ECOKI SPECIFICITY PROTEIN"/>
    <property type="match status" value="1"/>
</dbReference>
<evidence type="ECO:0000313" key="6">
    <source>
        <dbReference type="Proteomes" id="UP000644140"/>
    </source>
</evidence>
<dbReference type="EC" id="3.1.21.-" evidence="5"/>
<dbReference type="Gene3D" id="1.10.287.1120">
    <property type="entry name" value="Bipartite methylase S protein"/>
    <property type="match status" value="1"/>
</dbReference>
<keyword evidence="5" id="KW-0378">Hydrolase</keyword>
<dbReference type="InterPro" id="IPR044946">
    <property type="entry name" value="Restrct_endonuc_typeI_TRD_sf"/>
</dbReference>
<dbReference type="RefSeq" id="WP_227552519.1">
    <property type="nucleotide sequence ID" value="NZ_CP092086.1"/>
</dbReference>
<comment type="similarity">
    <text evidence="1">Belongs to the type-I restriction system S methylase family.</text>
</comment>
<feature type="domain" description="Type I restriction modification DNA specificity" evidence="4">
    <location>
        <begin position="1"/>
        <end position="178"/>
    </location>
</feature>
<gene>
    <name evidence="5" type="ORF">I9054_022230</name>
</gene>
<dbReference type="SUPFAM" id="SSF116734">
    <property type="entry name" value="DNA methylase specificity domain"/>
    <property type="match status" value="1"/>
</dbReference>
<name>A0A9E7TER2_ACIBZ</name>
<evidence type="ECO:0000256" key="2">
    <source>
        <dbReference type="ARBA" id="ARBA00022747"/>
    </source>
</evidence>
<dbReference type="Pfam" id="PF01420">
    <property type="entry name" value="Methylase_S"/>
    <property type="match status" value="1"/>
</dbReference>
<dbReference type="InterPro" id="IPR052021">
    <property type="entry name" value="Type-I_RS_S_subunit"/>
</dbReference>
<geneLocation type="plasmid" evidence="5 6">
    <name>unnamed</name>
</geneLocation>
<accession>A0A9E7TER2</accession>